<dbReference type="Gene3D" id="3.40.50.1820">
    <property type="entry name" value="alpha/beta hydrolase"/>
    <property type="match status" value="1"/>
</dbReference>
<sequence>MTYIERTIRYFFLMLLYNLVLLSPMMPDKLIRVLSCTGLMLFYLYCHIIPMNTSCKGQRLRILHGGYELVLASIVTFLIETAIYLFLIFKTATPARLLITNGIICVILLYLLFMNGIIRIFTCSGQLGFFKRIALLLFWWVPGLNLFLLHSFIEVSRKEYDFSMEKQQFYEKWKDEELCKTKYPILMVHGIFFRDWKNFNYWGRIPDELIRHGATIFYSNHQSSASVEQCAEEIKACILKIVKETGCEKVNIIAHSKGGLDSRYAVSCLGIDRYVASITTINTPHYGCNYVCRILDRISPEFVKFIGKKYESLFTLLGDDNPDFLSGLRDLTDRECARLNKIMTDAPGVYCQSTGSQMGSAKSAMFPLNLGYLIIRILGGGKNDGLVSTSSMVWGNDLGVLKPKGKQGISHGDVIDLTRKNIEGFDVMGFYTDLIHKLKERGY</sequence>
<accession>A0A2S6HN91</accession>
<feature type="transmembrane region" description="Helical" evidence="1">
    <location>
        <begin position="133"/>
        <end position="153"/>
    </location>
</feature>
<dbReference type="InterPro" id="IPR029058">
    <property type="entry name" value="AB_hydrolase_fold"/>
</dbReference>
<dbReference type="InterPro" id="IPR002918">
    <property type="entry name" value="Lipase_EstA/Esterase_EstB"/>
</dbReference>
<keyword evidence="3" id="KW-1185">Reference proteome</keyword>
<feature type="transmembrane region" description="Helical" evidence="1">
    <location>
        <begin position="7"/>
        <end position="24"/>
    </location>
</feature>
<dbReference type="AlphaFoldDB" id="A0A2S6HN91"/>
<dbReference type="SUPFAM" id="SSF53474">
    <property type="entry name" value="alpha/beta-Hydrolases"/>
    <property type="match status" value="1"/>
</dbReference>
<comment type="caution">
    <text evidence="2">The sequence shown here is derived from an EMBL/GenBank/DDBJ whole genome shotgun (WGS) entry which is preliminary data.</text>
</comment>
<keyword evidence="1" id="KW-0472">Membrane</keyword>
<evidence type="ECO:0000313" key="3">
    <source>
        <dbReference type="Proteomes" id="UP000237749"/>
    </source>
</evidence>
<keyword evidence="1" id="KW-1133">Transmembrane helix</keyword>
<evidence type="ECO:0000256" key="1">
    <source>
        <dbReference type="SAM" id="Phobius"/>
    </source>
</evidence>
<dbReference type="RefSeq" id="WP_242980265.1">
    <property type="nucleotide sequence ID" value="NZ_PTJA01000012.1"/>
</dbReference>
<gene>
    <name evidence="2" type="ORF">BXY41_112113</name>
</gene>
<evidence type="ECO:0000313" key="2">
    <source>
        <dbReference type="EMBL" id="PPK78954.1"/>
    </source>
</evidence>
<proteinExistence type="predicted"/>
<dbReference type="Proteomes" id="UP000237749">
    <property type="component" value="Unassembled WGS sequence"/>
</dbReference>
<dbReference type="Pfam" id="PF01674">
    <property type="entry name" value="Lipase_2"/>
    <property type="match status" value="1"/>
</dbReference>
<feature type="transmembrane region" description="Helical" evidence="1">
    <location>
        <begin position="95"/>
        <end position="121"/>
    </location>
</feature>
<feature type="transmembrane region" description="Helical" evidence="1">
    <location>
        <begin position="69"/>
        <end position="89"/>
    </location>
</feature>
<protein>
    <submittedName>
        <fullName evidence="2">Triacylglycerol lipase</fullName>
    </submittedName>
</protein>
<feature type="transmembrane region" description="Helical" evidence="1">
    <location>
        <begin position="30"/>
        <end position="48"/>
    </location>
</feature>
<keyword evidence="1" id="KW-0812">Transmembrane</keyword>
<name>A0A2S6HN91_9FIRM</name>
<dbReference type="GO" id="GO:0016042">
    <property type="term" value="P:lipid catabolic process"/>
    <property type="evidence" value="ECO:0007669"/>
    <property type="project" value="InterPro"/>
</dbReference>
<dbReference type="EMBL" id="PTJA01000012">
    <property type="protein sequence ID" value="PPK78954.1"/>
    <property type="molecule type" value="Genomic_DNA"/>
</dbReference>
<dbReference type="GO" id="GO:0016787">
    <property type="term" value="F:hydrolase activity"/>
    <property type="evidence" value="ECO:0007669"/>
    <property type="project" value="InterPro"/>
</dbReference>
<organism evidence="2 3">
    <name type="scientific">Lacrimispora xylanisolvens</name>
    <dbReference type="NCBI Taxonomy" id="384636"/>
    <lineage>
        <taxon>Bacteria</taxon>
        <taxon>Bacillati</taxon>
        <taxon>Bacillota</taxon>
        <taxon>Clostridia</taxon>
        <taxon>Lachnospirales</taxon>
        <taxon>Lachnospiraceae</taxon>
        <taxon>Lacrimispora</taxon>
    </lineage>
</organism>
<reference evidence="2 3" key="1">
    <citation type="submission" date="2018-02" db="EMBL/GenBank/DDBJ databases">
        <title>Genomic Encyclopedia of Archaeal and Bacterial Type Strains, Phase II (KMG-II): from individual species to whole genera.</title>
        <authorList>
            <person name="Goeker M."/>
        </authorList>
    </citation>
    <scope>NUCLEOTIDE SEQUENCE [LARGE SCALE GENOMIC DNA]</scope>
    <source>
        <strain evidence="2 3">DSM 3808</strain>
    </source>
</reference>